<evidence type="ECO:0000313" key="8">
    <source>
        <dbReference type="EMBL" id="KCZ82223.1"/>
    </source>
</evidence>
<evidence type="ECO:0000256" key="6">
    <source>
        <dbReference type="ARBA" id="ARBA00023306"/>
    </source>
</evidence>
<gene>
    <name evidence="8" type="ORF">H312_00246</name>
</gene>
<protein>
    <submittedName>
        <fullName evidence="8">Uncharacterized protein</fullName>
    </submittedName>
</protein>
<dbReference type="PANTHER" id="PTHR12558">
    <property type="entry name" value="CELL DIVISION CYCLE 16,23,27"/>
    <property type="match status" value="1"/>
</dbReference>
<feature type="repeat" description="TPR" evidence="7">
    <location>
        <begin position="39"/>
        <end position="72"/>
    </location>
</feature>
<dbReference type="EMBL" id="KK365131">
    <property type="protein sequence ID" value="KCZ82223.1"/>
    <property type="molecule type" value="Genomic_DNA"/>
</dbReference>
<dbReference type="Proteomes" id="UP000030655">
    <property type="component" value="Unassembled WGS sequence"/>
</dbReference>
<reference evidence="9" key="1">
    <citation type="submission" date="2013-02" db="EMBL/GenBank/DDBJ databases">
        <authorList>
            <consortium name="The Broad Institute Genome Sequencing Platform"/>
            <person name="Cuomo C."/>
            <person name="Becnel J."/>
            <person name="Sanscrainte N."/>
            <person name="Walker B."/>
            <person name="Young S.K."/>
            <person name="Zeng Q."/>
            <person name="Gargeya S."/>
            <person name="Fitzgerald M."/>
            <person name="Haas B."/>
            <person name="Abouelleil A."/>
            <person name="Alvarado L."/>
            <person name="Arachchi H.M."/>
            <person name="Berlin A.M."/>
            <person name="Chapman S.B."/>
            <person name="Dewar J."/>
            <person name="Goldberg J."/>
            <person name="Griggs A."/>
            <person name="Gujja S."/>
            <person name="Hansen M."/>
            <person name="Howarth C."/>
            <person name="Imamovic A."/>
            <person name="Larimer J."/>
            <person name="McCowan C."/>
            <person name="Murphy C."/>
            <person name="Neiman D."/>
            <person name="Pearson M."/>
            <person name="Priest M."/>
            <person name="Roberts A."/>
            <person name="Saif S."/>
            <person name="Shea T."/>
            <person name="Sisk P."/>
            <person name="Sykes S."/>
            <person name="Wortman J."/>
            <person name="Nusbaum C."/>
            <person name="Birren B."/>
        </authorList>
    </citation>
    <scope>NUCLEOTIDE SEQUENCE [LARGE SCALE GENOMIC DNA]</scope>
    <source>
        <strain evidence="9">PRA339</strain>
    </source>
</reference>
<evidence type="ECO:0000313" key="9">
    <source>
        <dbReference type="Proteomes" id="UP000030655"/>
    </source>
</evidence>
<dbReference type="VEuPathDB" id="MicrosporidiaDB:H312_00246"/>
<dbReference type="InterPro" id="IPR019734">
    <property type="entry name" value="TPR_rpt"/>
</dbReference>
<proteinExistence type="predicted"/>
<evidence type="ECO:0000256" key="7">
    <source>
        <dbReference type="PROSITE-ProRule" id="PRU00339"/>
    </source>
</evidence>
<reference evidence="8 9" key="2">
    <citation type="submission" date="2014-03" db="EMBL/GenBank/DDBJ databases">
        <title>The Genome Sequence of Anncaliia algerae insect isolate PRA339.</title>
        <authorList>
            <consortium name="The Broad Institute Genome Sequencing Platform"/>
            <consortium name="The Broad Institute Genome Sequencing Center for Infectious Disease"/>
            <person name="Cuomo C."/>
            <person name="Becnel J."/>
            <person name="Sanscrainte N."/>
            <person name="Walker B."/>
            <person name="Young S.K."/>
            <person name="Zeng Q."/>
            <person name="Gargeya S."/>
            <person name="Fitzgerald M."/>
            <person name="Haas B."/>
            <person name="Abouelleil A."/>
            <person name="Alvarado L."/>
            <person name="Arachchi H.M."/>
            <person name="Berlin A.M."/>
            <person name="Chapman S.B."/>
            <person name="Dewar J."/>
            <person name="Goldberg J."/>
            <person name="Griggs A."/>
            <person name="Gujja S."/>
            <person name="Hansen M."/>
            <person name="Howarth C."/>
            <person name="Imamovic A."/>
            <person name="Larimer J."/>
            <person name="McCowan C."/>
            <person name="Murphy C."/>
            <person name="Neiman D."/>
            <person name="Pearson M."/>
            <person name="Priest M."/>
            <person name="Roberts A."/>
            <person name="Saif S."/>
            <person name="Shea T."/>
            <person name="Sisk P."/>
            <person name="Sykes S."/>
            <person name="Wortman J."/>
            <person name="Nusbaum C."/>
            <person name="Birren B."/>
        </authorList>
    </citation>
    <scope>NUCLEOTIDE SEQUENCE [LARGE SCALE GENOMIC DNA]</scope>
    <source>
        <strain evidence="8 9">PRA339</strain>
    </source>
</reference>
<feature type="non-terminal residue" evidence="8">
    <location>
        <position position="1"/>
    </location>
</feature>
<keyword evidence="5 7" id="KW-0802">TPR repeat</keyword>
<dbReference type="SUPFAM" id="SSF48452">
    <property type="entry name" value="TPR-like"/>
    <property type="match status" value="1"/>
</dbReference>
<evidence type="ECO:0000256" key="1">
    <source>
        <dbReference type="ARBA" id="ARBA00022618"/>
    </source>
</evidence>
<dbReference type="PROSITE" id="PS50005">
    <property type="entry name" value="TPR"/>
    <property type="match status" value="1"/>
</dbReference>
<dbReference type="OrthoDB" id="10006270at2759"/>
<dbReference type="STRING" id="1288291.A0A059F4L3"/>
<evidence type="ECO:0000256" key="5">
    <source>
        <dbReference type="ARBA" id="ARBA00022803"/>
    </source>
</evidence>
<dbReference type="PANTHER" id="PTHR12558:SF9">
    <property type="entry name" value="CELL DIVISION CYCLE PROTEIN 16 HOMOLOG"/>
    <property type="match status" value="1"/>
</dbReference>
<keyword evidence="1" id="KW-0132">Cell division</keyword>
<evidence type="ECO:0000256" key="2">
    <source>
        <dbReference type="ARBA" id="ARBA00022737"/>
    </source>
</evidence>
<dbReference type="HOGENOM" id="CLU_978437_0_0_1"/>
<dbReference type="GO" id="GO:0045842">
    <property type="term" value="P:positive regulation of mitotic metaphase/anaphase transition"/>
    <property type="evidence" value="ECO:0007669"/>
    <property type="project" value="TreeGrafter"/>
</dbReference>
<sequence length="285" mass="33386">NIYSPLSFFKLAKELYYEKNSDQLFLLGTSLVEGYNQCEYSYFILGMYFLLKNELNDAKACFYQSLKLNDNFGDGWIAYGIVNSTIKECMNAANCFENAYERMPGSFKPSLYLGYEYHKMNNQELADLWYKKTLEMEVNSVVVQKYSSFLISHDRIDEAMSLLQYKNTPLEDKRLQNEDLLNYLKIFCLILKNNLNEAESLLKDTKESWRTYALYGFIRQIQNNLEDSIMNYHESLIRNKKNGFIEDILTHALEVNSDKNINSVMEYSNLLFEALDLKSLGIVFI</sequence>
<dbReference type="GO" id="GO:0031145">
    <property type="term" value="P:anaphase-promoting complex-dependent catabolic process"/>
    <property type="evidence" value="ECO:0007669"/>
    <property type="project" value="TreeGrafter"/>
</dbReference>
<dbReference type="InterPro" id="IPR011990">
    <property type="entry name" value="TPR-like_helical_dom_sf"/>
</dbReference>
<keyword evidence="4" id="KW-0833">Ubl conjugation pathway</keyword>
<dbReference type="SMART" id="SM00028">
    <property type="entry name" value="TPR"/>
    <property type="match status" value="3"/>
</dbReference>
<name>A0A059F4L3_9MICR</name>
<dbReference type="Gene3D" id="1.25.40.10">
    <property type="entry name" value="Tetratricopeptide repeat domain"/>
    <property type="match status" value="1"/>
</dbReference>
<keyword evidence="6" id="KW-0131">Cell cycle</keyword>
<dbReference type="GO" id="GO:0016567">
    <property type="term" value="P:protein ubiquitination"/>
    <property type="evidence" value="ECO:0007669"/>
    <property type="project" value="TreeGrafter"/>
</dbReference>
<evidence type="ECO:0000256" key="3">
    <source>
        <dbReference type="ARBA" id="ARBA00022776"/>
    </source>
</evidence>
<dbReference type="AlphaFoldDB" id="A0A059F4L3"/>
<dbReference type="GO" id="GO:0005737">
    <property type="term" value="C:cytoplasm"/>
    <property type="evidence" value="ECO:0007669"/>
    <property type="project" value="TreeGrafter"/>
</dbReference>
<organism evidence="8 9">
    <name type="scientific">Anncaliia algerae PRA339</name>
    <dbReference type="NCBI Taxonomy" id="1288291"/>
    <lineage>
        <taxon>Eukaryota</taxon>
        <taxon>Fungi</taxon>
        <taxon>Fungi incertae sedis</taxon>
        <taxon>Microsporidia</taxon>
        <taxon>Tubulinosematoidea</taxon>
        <taxon>Tubulinosematidae</taxon>
        <taxon>Anncaliia</taxon>
    </lineage>
</organism>
<keyword evidence="3" id="KW-0498">Mitosis</keyword>
<evidence type="ECO:0000256" key="4">
    <source>
        <dbReference type="ARBA" id="ARBA00022786"/>
    </source>
</evidence>
<dbReference type="GO" id="GO:0005680">
    <property type="term" value="C:anaphase-promoting complex"/>
    <property type="evidence" value="ECO:0007669"/>
    <property type="project" value="UniProtKB-ARBA"/>
</dbReference>
<keyword evidence="2" id="KW-0677">Repeat</keyword>
<accession>A0A059F4L3</accession>
<dbReference type="GO" id="GO:0051301">
    <property type="term" value="P:cell division"/>
    <property type="evidence" value="ECO:0007669"/>
    <property type="project" value="UniProtKB-KW"/>
</dbReference>
<keyword evidence="9" id="KW-1185">Reference proteome</keyword>